<evidence type="ECO:0000256" key="2">
    <source>
        <dbReference type="ARBA" id="ARBA00002284"/>
    </source>
</evidence>
<comment type="function">
    <text evidence="2">Catalyzes the conversion of D-ribulose 5-phosphate to formate and 3,4-dihydroxy-2-butanone 4-phosphate.</text>
</comment>
<dbReference type="GO" id="GO:0003935">
    <property type="term" value="F:GTP cyclohydrolase II activity"/>
    <property type="evidence" value="ECO:0007669"/>
    <property type="project" value="UniProtKB-UniRule"/>
</dbReference>
<evidence type="ECO:0000256" key="9">
    <source>
        <dbReference type="ARBA" id="ARBA00022801"/>
    </source>
</evidence>
<comment type="pathway">
    <text evidence="4">Cofactor biosynthesis; riboflavin biosynthesis; 2-hydroxy-3-oxobutyl phosphate from D-ribulose 5-phosphate: step 1/1.</text>
</comment>
<keyword evidence="7 14" id="KW-0479">Metal-binding</keyword>
<dbReference type="GO" id="GO:0005829">
    <property type="term" value="C:cytosol"/>
    <property type="evidence" value="ECO:0007669"/>
    <property type="project" value="TreeGrafter"/>
</dbReference>
<evidence type="ECO:0000313" key="16">
    <source>
        <dbReference type="EMBL" id="KKW18003.1"/>
    </source>
</evidence>
<keyword evidence="9 14" id="KW-0378">Hydrolase</keyword>
<comment type="pathway">
    <text evidence="3 14">Cofactor biosynthesis; riboflavin biosynthesis; 5-amino-6-(D-ribitylamino)uracil from GTP: step 1/4.</text>
</comment>
<dbReference type="NCBIfam" id="NF001591">
    <property type="entry name" value="PRK00393.1"/>
    <property type="match status" value="1"/>
</dbReference>
<evidence type="ECO:0000256" key="4">
    <source>
        <dbReference type="ARBA" id="ARBA00004904"/>
    </source>
</evidence>
<dbReference type="Gene3D" id="3.40.50.10990">
    <property type="entry name" value="GTP cyclohydrolase II"/>
    <property type="match status" value="1"/>
</dbReference>
<keyword evidence="10 14" id="KW-0862">Zinc</keyword>
<dbReference type="Proteomes" id="UP000034120">
    <property type="component" value="Unassembled WGS sequence"/>
</dbReference>
<dbReference type="NCBIfam" id="TIGR00505">
    <property type="entry name" value="ribA"/>
    <property type="match status" value="1"/>
</dbReference>
<dbReference type="PANTHER" id="PTHR21327">
    <property type="entry name" value="GTP CYCLOHYDROLASE II-RELATED"/>
    <property type="match status" value="1"/>
</dbReference>
<dbReference type="PATRIC" id="fig|1618673.3.peg.57"/>
<keyword evidence="11 14" id="KW-0342">GTP-binding</keyword>
<dbReference type="UniPathway" id="UPA00275">
    <property type="reaction ID" value="UER00399"/>
</dbReference>
<feature type="active site" description="Proton acceptor" evidence="14">
    <location>
        <position position="336"/>
    </location>
</feature>
<comment type="cofactor">
    <cofactor evidence="14">
        <name>Zn(2+)</name>
        <dbReference type="ChEBI" id="CHEBI:29105"/>
    </cofactor>
    <text evidence="14">Binds 1 zinc ion per subunit.</text>
</comment>
<feature type="domain" description="GTP cyclohydrolase II" evidence="15">
    <location>
        <begin position="218"/>
        <end position="380"/>
    </location>
</feature>
<feature type="binding site" evidence="14">
    <location>
        <begin position="259"/>
        <end position="263"/>
    </location>
    <ligand>
        <name>GTP</name>
        <dbReference type="ChEBI" id="CHEBI:37565"/>
    </ligand>
</feature>
<evidence type="ECO:0000256" key="1">
    <source>
        <dbReference type="ARBA" id="ARBA00000141"/>
    </source>
</evidence>
<dbReference type="InterPro" id="IPR032677">
    <property type="entry name" value="GTP_cyclohydro_II"/>
</dbReference>
<feature type="active site" description="Nucleophile" evidence="14">
    <location>
        <position position="338"/>
    </location>
</feature>
<evidence type="ECO:0000256" key="8">
    <source>
        <dbReference type="ARBA" id="ARBA00022741"/>
    </source>
</evidence>
<keyword evidence="8 14" id="KW-0547">Nucleotide-binding</keyword>
<dbReference type="AlphaFoldDB" id="A0A0G1WGT1"/>
<feature type="binding site" evidence="14">
    <location>
        <position position="277"/>
    </location>
    <ligand>
        <name>Zn(2+)</name>
        <dbReference type="ChEBI" id="CHEBI:29105"/>
        <note>catalytic</note>
    </ligand>
</feature>
<dbReference type="PANTHER" id="PTHR21327:SF18">
    <property type="entry name" value="3,4-DIHYDROXY-2-BUTANONE 4-PHOSPHATE SYNTHASE"/>
    <property type="match status" value="1"/>
</dbReference>
<feature type="binding site" evidence="14">
    <location>
        <position position="280"/>
    </location>
    <ligand>
        <name>GTP</name>
        <dbReference type="ChEBI" id="CHEBI:37565"/>
    </ligand>
</feature>
<evidence type="ECO:0000256" key="14">
    <source>
        <dbReference type="HAMAP-Rule" id="MF_00179"/>
    </source>
</evidence>
<dbReference type="GO" id="GO:0008686">
    <property type="term" value="F:3,4-dihydroxy-2-butanone-4-phosphate synthase activity"/>
    <property type="evidence" value="ECO:0007669"/>
    <property type="project" value="UniProtKB-EC"/>
</dbReference>
<comment type="similarity">
    <text evidence="14">Belongs to the GTP cyclohydrolase II family.</text>
</comment>
<comment type="caution">
    <text evidence="16">The sequence shown here is derived from an EMBL/GenBank/DDBJ whole genome shotgun (WGS) entry which is preliminary data.</text>
</comment>
<dbReference type="SUPFAM" id="SSF55821">
    <property type="entry name" value="YrdC/RibB"/>
    <property type="match status" value="1"/>
</dbReference>
<evidence type="ECO:0000256" key="10">
    <source>
        <dbReference type="ARBA" id="ARBA00022833"/>
    </source>
</evidence>
<feature type="binding site" evidence="14">
    <location>
        <position position="359"/>
    </location>
    <ligand>
        <name>GTP</name>
        <dbReference type="ChEBI" id="CHEBI:37565"/>
    </ligand>
</feature>
<dbReference type="GO" id="GO:0009231">
    <property type="term" value="P:riboflavin biosynthetic process"/>
    <property type="evidence" value="ECO:0007669"/>
    <property type="project" value="UniProtKB-UniRule"/>
</dbReference>
<evidence type="ECO:0000256" key="12">
    <source>
        <dbReference type="ARBA" id="ARBA00043932"/>
    </source>
</evidence>
<gene>
    <name evidence="14" type="primary">ribA</name>
    <name evidence="16" type="ORF">UY57_C0004G0007</name>
</gene>
<dbReference type="EC" id="3.5.4.25" evidence="14"/>
<dbReference type="PIRSF" id="PIRSF001259">
    <property type="entry name" value="RibA"/>
    <property type="match status" value="1"/>
</dbReference>
<dbReference type="GO" id="GO:0005525">
    <property type="term" value="F:GTP binding"/>
    <property type="evidence" value="ECO:0007669"/>
    <property type="project" value="UniProtKB-KW"/>
</dbReference>
<dbReference type="SUPFAM" id="SSF142695">
    <property type="entry name" value="RibA-like"/>
    <property type="match status" value="1"/>
</dbReference>
<protein>
    <recommendedName>
        <fullName evidence="14">GTP cyclohydrolase-2</fullName>
        <ecNumber evidence="14">3.5.4.25</ecNumber>
    </recommendedName>
    <alternativeName>
        <fullName evidence="14">GTP cyclohydrolase II</fullName>
    </alternativeName>
</protein>
<keyword evidence="6 14" id="KW-0686">Riboflavin biosynthesis</keyword>
<evidence type="ECO:0000313" key="17">
    <source>
        <dbReference type="Proteomes" id="UP000034120"/>
    </source>
</evidence>
<accession>A0A0G1WGT1</accession>
<evidence type="ECO:0000256" key="3">
    <source>
        <dbReference type="ARBA" id="ARBA00004853"/>
    </source>
</evidence>
<sequence length="407" mass="43974">MKALSSVPAALIALKQGKIVILVDDPRRENEGDLFMLADSVTPANVNFMITHGRGLVCVAIESTQARRLALPLMVPAHENTENTQVNFGVSVNAAHGITSGTSTHDRAKTIRTLTSSRSVPADITRPGHVFPLIAREGGLRARQGHTEAAVALAKLAGAGPAGVLCEILKENGRMARLPDLIKMADRFDLPILTIKDIIRYLRTHPLKYAASSSVVREASAQLPTAHGTFGVHVYHSTLDKREHVALILGDVTSPMLTRVHSRCLTGDTLGSLTCDCGEQLRMSFEMIQRAGGGVLLYLDQEGRGIGLANKIKAYAHQACGMDTVAANRALGFAPDLRTYGIASDILRDLGVLHISLLTNNPEKIKALKAHGIRVVKRVPLETVPTVVNRRYLSTKKRKFGHRLGSV</sequence>
<dbReference type="GO" id="GO:0008270">
    <property type="term" value="F:zinc ion binding"/>
    <property type="evidence" value="ECO:0007669"/>
    <property type="project" value="UniProtKB-UniRule"/>
</dbReference>
<name>A0A0G1WGT1_9BACT</name>
<evidence type="ECO:0000259" key="15">
    <source>
        <dbReference type="Pfam" id="PF00925"/>
    </source>
</evidence>
<feature type="binding site" evidence="14">
    <location>
        <position position="364"/>
    </location>
    <ligand>
        <name>GTP</name>
        <dbReference type="ChEBI" id="CHEBI:37565"/>
    </ligand>
</feature>
<organism evidence="16 17">
    <name type="scientific">Candidatus Kaiserbacteria bacterium GW2011_GWB1_50_17</name>
    <dbReference type="NCBI Taxonomy" id="1618673"/>
    <lineage>
        <taxon>Bacteria</taxon>
        <taxon>Candidatus Kaiseribacteriota</taxon>
    </lineage>
</organism>
<feature type="binding site" evidence="14">
    <location>
        <position position="264"/>
    </location>
    <ligand>
        <name>Zn(2+)</name>
        <dbReference type="ChEBI" id="CHEBI:29105"/>
        <note>catalytic</note>
    </ligand>
</feature>
<dbReference type="Pfam" id="PF00926">
    <property type="entry name" value="DHBP_synthase"/>
    <property type="match status" value="1"/>
</dbReference>
<evidence type="ECO:0000256" key="5">
    <source>
        <dbReference type="ARBA" id="ARBA00005520"/>
    </source>
</evidence>
<dbReference type="NCBIfam" id="TIGR00506">
    <property type="entry name" value="ribB"/>
    <property type="match status" value="1"/>
</dbReference>
<proteinExistence type="inferred from homology"/>
<dbReference type="EMBL" id="LCQM01000004">
    <property type="protein sequence ID" value="KKW18003.1"/>
    <property type="molecule type" value="Genomic_DNA"/>
</dbReference>
<comment type="function">
    <text evidence="12 14">Catalyzes the conversion of GTP to 2,5-diamino-6-ribosylamino-4(3H)-pyrimidinone 5'-phosphate (DARP), formate and pyrophosphate.</text>
</comment>
<dbReference type="InterPro" id="IPR017945">
    <property type="entry name" value="DHBP_synth_RibB-like_a/b_dom"/>
</dbReference>
<evidence type="ECO:0000256" key="6">
    <source>
        <dbReference type="ARBA" id="ARBA00022619"/>
    </source>
</evidence>
<dbReference type="HAMAP" id="MF_00179">
    <property type="entry name" value="RibA"/>
    <property type="match status" value="1"/>
</dbReference>
<dbReference type="InterPro" id="IPR036144">
    <property type="entry name" value="RibA-like_sf"/>
</dbReference>
<comment type="similarity">
    <text evidence="5">In the N-terminal section; belongs to the DHBP synthase family.</text>
</comment>
<feature type="binding site" evidence="14">
    <location>
        <position position="275"/>
    </location>
    <ligand>
        <name>Zn(2+)</name>
        <dbReference type="ChEBI" id="CHEBI:29105"/>
        <note>catalytic</note>
    </ligand>
</feature>
<reference evidence="16 17" key="1">
    <citation type="journal article" date="2015" name="Nature">
        <title>rRNA introns, odd ribosomes, and small enigmatic genomes across a large radiation of phyla.</title>
        <authorList>
            <person name="Brown C.T."/>
            <person name="Hug L.A."/>
            <person name="Thomas B.C."/>
            <person name="Sharon I."/>
            <person name="Castelle C.J."/>
            <person name="Singh A."/>
            <person name="Wilkins M.J."/>
            <person name="Williams K.H."/>
            <person name="Banfield J.F."/>
        </authorList>
    </citation>
    <scope>NUCLEOTIDE SEQUENCE [LARGE SCALE GENOMIC DNA]</scope>
</reference>
<evidence type="ECO:0000256" key="11">
    <source>
        <dbReference type="ARBA" id="ARBA00023134"/>
    </source>
</evidence>
<dbReference type="Gene3D" id="3.90.870.10">
    <property type="entry name" value="DHBP synthase"/>
    <property type="match status" value="1"/>
</dbReference>
<dbReference type="CDD" id="cd00641">
    <property type="entry name" value="GTP_cyclohydro2"/>
    <property type="match status" value="1"/>
</dbReference>
<evidence type="ECO:0000256" key="7">
    <source>
        <dbReference type="ARBA" id="ARBA00022723"/>
    </source>
</evidence>
<comment type="catalytic activity">
    <reaction evidence="13 14">
        <text>GTP + 4 H2O = 2,5-diamino-6-hydroxy-4-(5-phosphoribosylamino)-pyrimidine + formate + 2 phosphate + 3 H(+)</text>
        <dbReference type="Rhea" id="RHEA:23704"/>
        <dbReference type="ChEBI" id="CHEBI:15377"/>
        <dbReference type="ChEBI" id="CHEBI:15378"/>
        <dbReference type="ChEBI" id="CHEBI:15740"/>
        <dbReference type="ChEBI" id="CHEBI:37565"/>
        <dbReference type="ChEBI" id="CHEBI:43474"/>
        <dbReference type="ChEBI" id="CHEBI:58614"/>
        <dbReference type="EC" id="3.5.4.25"/>
    </reaction>
</comment>
<dbReference type="Pfam" id="PF00925">
    <property type="entry name" value="GTP_cyclohydro2"/>
    <property type="match status" value="1"/>
</dbReference>
<dbReference type="FunFam" id="3.40.50.10990:FF:000001">
    <property type="entry name" value="Riboflavin biosynthesis protein RibBA"/>
    <property type="match status" value="1"/>
</dbReference>
<feature type="binding site" evidence="14">
    <location>
        <begin position="302"/>
        <end position="304"/>
    </location>
    <ligand>
        <name>GTP</name>
        <dbReference type="ChEBI" id="CHEBI:37565"/>
    </ligand>
</feature>
<dbReference type="InterPro" id="IPR000422">
    <property type="entry name" value="DHBP_synthase_RibB"/>
</dbReference>
<dbReference type="InterPro" id="IPR000926">
    <property type="entry name" value="RibA"/>
</dbReference>
<evidence type="ECO:0000256" key="13">
    <source>
        <dbReference type="ARBA" id="ARBA00049295"/>
    </source>
</evidence>
<feature type="binding site" evidence="14">
    <location>
        <position position="324"/>
    </location>
    <ligand>
        <name>GTP</name>
        <dbReference type="ChEBI" id="CHEBI:37565"/>
    </ligand>
</feature>
<comment type="catalytic activity">
    <reaction evidence="1">
        <text>D-ribulose 5-phosphate = (2S)-2-hydroxy-3-oxobutyl phosphate + formate + H(+)</text>
        <dbReference type="Rhea" id="RHEA:18457"/>
        <dbReference type="ChEBI" id="CHEBI:15378"/>
        <dbReference type="ChEBI" id="CHEBI:15740"/>
        <dbReference type="ChEBI" id="CHEBI:58121"/>
        <dbReference type="ChEBI" id="CHEBI:58830"/>
        <dbReference type="EC" id="4.1.99.12"/>
    </reaction>
</comment>